<name>A0A0C9Z687_9AGAM</name>
<dbReference type="InterPro" id="IPR010730">
    <property type="entry name" value="HET"/>
</dbReference>
<protein>
    <recommendedName>
        <fullName evidence="1">Heterokaryon incompatibility domain-containing protein</fullName>
    </recommendedName>
</protein>
<dbReference type="PANTHER" id="PTHR10622">
    <property type="entry name" value="HET DOMAIN-CONTAINING PROTEIN"/>
    <property type="match status" value="1"/>
</dbReference>
<reference evidence="3" key="2">
    <citation type="submission" date="2015-01" db="EMBL/GenBank/DDBJ databases">
        <title>Evolutionary Origins and Diversification of the Mycorrhizal Mutualists.</title>
        <authorList>
            <consortium name="DOE Joint Genome Institute"/>
            <consortium name="Mycorrhizal Genomics Consortium"/>
            <person name="Kohler A."/>
            <person name="Kuo A."/>
            <person name="Nagy L.G."/>
            <person name="Floudas D."/>
            <person name="Copeland A."/>
            <person name="Barry K.W."/>
            <person name="Cichocki N."/>
            <person name="Veneault-Fourrey C."/>
            <person name="LaButti K."/>
            <person name="Lindquist E.A."/>
            <person name="Lipzen A."/>
            <person name="Lundell T."/>
            <person name="Morin E."/>
            <person name="Murat C."/>
            <person name="Riley R."/>
            <person name="Ohm R."/>
            <person name="Sun H."/>
            <person name="Tunlid A."/>
            <person name="Henrissat B."/>
            <person name="Grigoriev I.V."/>
            <person name="Hibbett D.S."/>
            <person name="Martin F."/>
        </authorList>
    </citation>
    <scope>NUCLEOTIDE SEQUENCE [LARGE SCALE GENOMIC DNA]</scope>
    <source>
        <strain evidence="3">441</strain>
    </source>
</reference>
<dbReference type="Pfam" id="PF06985">
    <property type="entry name" value="HET"/>
    <property type="match status" value="1"/>
</dbReference>
<dbReference type="InterPro" id="IPR011990">
    <property type="entry name" value="TPR-like_helical_dom_sf"/>
</dbReference>
<keyword evidence="3" id="KW-1185">Reference proteome</keyword>
<evidence type="ECO:0000313" key="2">
    <source>
        <dbReference type="EMBL" id="KIK21619.1"/>
    </source>
</evidence>
<reference evidence="2 3" key="1">
    <citation type="submission" date="2014-04" db="EMBL/GenBank/DDBJ databases">
        <authorList>
            <consortium name="DOE Joint Genome Institute"/>
            <person name="Kuo A."/>
            <person name="Kohler A."/>
            <person name="Costa M.D."/>
            <person name="Nagy L.G."/>
            <person name="Floudas D."/>
            <person name="Copeland A."/>
            <person name="Barry K.W."/>
            <person name="Cichocki N."/>
            <person name="Veneault-Fourrey C."/>
            <person name="LaButti K."/>
            <person name="Lindquist E.A."/>
            <person name="Lipzen A."/>
            <person name="Lundell T."/>
            <person name="Morin E."/>
            <person name="Murat C."/>
            <person name="Sun H."/>
            <person name="Tunlid A."/>
            <person name="Henrissat B."/>
            <person name="Grigoriev I.V."/>
            <person name="Hibbett D.S."/>
            <person name="Martin F."/>
            <person name="Nordberg H.P."/>
            <person name="Cantor M.N."/>
            <person name="Hua S.X."/>
        </authorList>
    </citation>
    <scope>NUCLEOTIDE SEQUENCE [LARGE SCALE GENOMIC DNA]</scope>
    <source>
        <strain evidence="2 3">441</strain>
    </source>
</reference>
<dbReference type="Proteomes" id="UP000054018">
    <property type="component" value="Unassembled WGS sequence"/>
</dbReference>
<dbReference type="EMBL" id="KN833749">
    <property type="protein sequence ID" value="KIK21619.1"/>
    <property type="molecule type" value="Genomic_DNA"/>
</dbReference>
<dbReference type="AlphaFoldDB" id="A0A0C9Z687"/>
<accession>A0A0C9Z687</accession>
<evidence type="ECO:0000259" key="1">
    <source>
        <dbReference type="Pfam" id="PF06985"/>
    </source>
</evidence>
<evidence type="ECO:0000313" key="3">
    <source>
        <dbReference type="Proteomes" id="UP000054018"/>
    </source>
</evidence>
<proteinExistence type="predicted"/>
<gene>
    <name evidence="2" type="ORF">PISMIDRAFT_537638</name>
</gene>
<organism evidence="2 3">
    <name type="scientific">Pisolithus microcarpus 441</name>
    <dbReference type="NCBI Taxonomy" id="765257"/>
    <lineage>
        <taxon>Eukaryota</taxon>
        <taxon>Fungi</taxon>
        <taxon>Dikarya</taxon>
        <taxon>Basidiomycota</taxon>
        <taxon>Agaricomycotina</taxon>
        <taxon>Agaricomycetes</taxon>
        <taxon>Agaricomycetidae</taxon>
        <taxon>Boletales</taxon>
        <taxon>Sclerodermatineae</taxon>
        <taxon>Pisolithaceae</taxon>
        <taxon>Pisolithus</taxon>
    </lineage>
</organism>
<dbReference type="PANTHER" id="PTHR10622:SF10">
    <property type="entry name" value="HET DOMAIN-CONTAINING PROTEIN"/>
    <property type="match status" value="1"/>
</dbReference>
<dbReference type="STRING" id="765257.A0A0C9Z687"/>
<feature type="domain" description="Heterokaryon incompatibility" evidence="1">
    <location>
        <begin position="535"/>
        <end position="626"/>
    </location>
</feature>
<sequence>MVSMDNVSHKRADLERCPPGSHGRDVPLFHLAVALRIRFTKGGKLNDLDEAITLLREVLELRPSGHRARPSSLQELALCLLNRYDSQGAVADVEEAVTFARAALELRPPGHPDRAVSLFDLACNLWRRFKKHARMYDLEEALELHRAALKLRSYGHPNRSSSLQEVSLCLLNRYESQGAVADLEEAVAFGRAALELRLPGHPHRAVSLYGLACNLWKRFRIHARMYDLEEAIELHRAALKLRPSGHPNRSLSLRGLAFCLSDRYDSQGAVADLEEAVTLAHAALELCPPGHPHHGLSVNRLTVYIRKGFQQRSLLHDLEDPVGLRRAALELLPSGHPDRPSLLRSLVVCLLDRYDNQGVVGDLEEATTLRRAALDLCPPSHPSRASSLHELAQCLEKHFRHQSIAADLNEAIALEQEALQLLTPGDPSYDVSRRCLMTYLQIKSCPRVPISPPSAPDDSYFDTKQVVRGFALETLKMMPTRLVHAHTGVLCNRDAQISHFMASQQFSQLLSSCRTSTPDQYTKLIHTTISGYFQFVTFSHRWGVEEPLLRDIQGRSIYGMSTEGGFGKLQAFCLRAWEQDYLWAWSDTCCIDKDSSAELQEAIGSMFAWYRRSALTIVYLHDVANTGSFRNSEWFTRGWTLQELLAPKTVLFYTQDWSLYKNHVGSNHKDNINVIEELKWATGIEPPFLTEFSPGMDDARSRLQWASLRHTARPEDIAYSLFGIFDLHLPVLYGECAEKALGRLLLEIISLSRDISVLDWVGEASQFHSCFPAYITSYQTPPFTLSPDTEEQSQRMSLQPSFSEALRKLYRSLTESPLPECINRRLTLPCITHGVTEIRLKGKEPLAPTYKYKILASGLRPLEIRLPEKLEDAAMKQGALQLVRPWHPKLLSPSDELDATNEKRLLSILGRPFNALLLIQLPHNEYKRIASSTLIVAEPVDSGSVLGSKVRTLNIV</sequence>
<dbReference type="HOGENOM" id="CLU_000288_138_6_1"/>
<dbReference type="Gene3D" id="1.25.40.10">
    <property type="entry name" value="Tetratricopeptide repeat domain"/>
    <property type="match status" value="2"/>
</dbReference>
<dbReference type="SUPFAM" id="SSF48452">
    <property type="entry name" value="TPR-like"/>
    <property type="match status" value="2"/>
</dbReference>
<dbReference type="OrthoDB" id="2638215at2759"/>